<dbReference type="InterPro" id="IPR036398">
    <property type="entry name" value="CA_dom_sf"/>
</dbReference>
<dbReference type="SUPFAM" id="SSF51069">
    <property type="entry name" value="Carbonic anhydrase"/>
    <property type="match status" value="2"/>
</dbReference>
<dbReference type="InterPro" id="IPR023561">
    <property type="entry name" value="Carbonic_anhydrase_a-class"/>
</dbReference>
<evidence type="ECO:0000256" key="7">
    <source>
        <dbReference type="SAM" id="MobiDB-lite"/>
    </source>
</evidence>
<accession>A0AAV9IR46</accession>
<evidence type="ECO:0000256" key="1">
    <source>
        <dbReference type="ARBA" id="ARBA00010718"/>
    </source>
</evidence>
<dbReference type="EMBL" id="JANCYW010000002">
    <property type="protein sequence ID" value="KAK4534619.1"/>
    <property type="molecule type" value="Genomic_DNA"/>
</dbReference>
<dbReference type="Proteomes" id="UP001301350">
    <property type="component" value="Unassembled WGS sequence"/>
</dbReference>
<evidence type="ECO:0000256" key="2">
    <source>
        <dbReference type="ARBA" id="ARBA00012925"/>
    </source>
</evidence>
<keyword evidence="4" id="KW-0862">Zinc</keyword>
<dbReference type="GO" id="GO:0004089">
    <property type="term" value="F:carbonate dehydratase activity"/>
    <property type="evidence" value="ECO:0007669"/>
    <property type="project" value="UniProtKB-EC"/>
</dbReference>
<dbReference type="GO" id="GO:0008270">
    <property type="term" value="F:zinc ion binding"/>
    <property type="evidence" value="ECO:0007669"/>
    <property type="project" value="InterPro"/>
</dbReference>
<comment type="similarity">
    <text evidence="1">Belongs to the alpha-carbonic anhydrase family.</text>
</comment>
<feature type="compositionally biased region" description="Polar residues" evidence="7">
    <location>
        <begin position="536"/>
        <end position="546"/>
    </location>
</feature>
<sequence>MRWWVGCAEPVGGRRATTFVAPPSAWRRASSRYTQPRGVQECKRTERCRWWRQTRAAWLECVLGRGVADATRATPQRVASGSAVVAALAAAAVVALNVAVTMNRESASLDDTRNPPSFLSSTSVLVAAAANDAASRPWGYGPENGPAAWSALSPTFQLCQDGKMQSPVALSERDSIAMRYSPDSPPFELRTNEALWRLRPRSAADAEHATLVFEEFIPPPPPIVGDVPPVSGFAEPPPAALLTLHELPAEPPPPPPAGAEDNAATTTTTSEMSPIIKLSDSQALTYRLTSLHFHAPQSEHVLERVRGDLEMHAVFHNVADAKDVAVISRIWRAPPPSPPTVDEAIPGGAPATPMASVEESPPVPAWIEALLTLAENSSGNAASDTEAPAAVQVASTAPVAVADHTAAARIHEVSLRAAQVAQFNFADALVRSSPFRQPVVTTPVGGIESSMTLPTEESDQEVLPNFFFYRGSLSSPPCSENAKWIVLMQRDPMSRQAVERIVALQGGVANVRPLQERNGRRVLAYRPDTSPPPLGSTVSNSNNNDK</sequence>
<feature type="region of interest" description="Disordered" evidence="7">
    <location>
        <begin position="524"/>
        <end position="546"/>
    </location>
</feature>
<feature type="region of interest" description="Disordered" evidence="7">
    <location>
        <begin position="248"/>
        <end position="272"/>
    </location>
</feature>
<dbReference type="AlphaFoldDB" id="A0AAV9IR46"/>
<evidence type="ECO:0000256" key="6">
    <source>
        <dbReference type="ARBA" id="ARBA00048348"/>
    </source>
</evidence>
<proteinExistence type="inferred from homology"/>
<keyword evidence="5" id="KW-0456">Lyase</keyword>
<keyword evidence="10" id="KW-1185">Reference proteome</keyword>
<organism evidence="9 10">
    <name type="scientific">Cyanidium caldarium</name>
    <name type="common">Red alga</name>
    <dbReference type="NCBI Taxonomy" id="2771"/>
    <lineage>
        <taxon>Eukaryota</taxon>
        <taxon>Rhodophyta</taxon>
        <taxon>Bangiophyceae</taxon>
        <taxon>Cyanidiales</taxon>
        <taxon>Cyanidiaceae</taxon>
        <taxon>Cyanidium</taxon>
    </lineage>
</organism>
<gene>
    <name evidence="9" type="ORF">CDCA_CDCA02G0644</name>
</gene>
<keyword evidence="3" id="KW-0479">Metal-binding</keyword>
<name>A0AAV9IR46_CYACA</name>
<evidence type="ECO:0000256" key="5">
    <source>
        <dbReference type="ARBA" id="ARBA00023239"/>
    </source>
</evidence>
<dbReference type="PROSITE" id="PS51144">
    <property type="entry name" value="ALPHA_CA_2"/>
    <property type="match status" value="1"/>
</dbReference>
<reference evidence="9 10" key="1">
    <citation type="submission" date="2022-07" db="EMBL/GenBank/DDBJ databases">
        <title>Genome-wide signatures of adaptation to extreme environments.</title>
        <authorList>
            <person name="Cho C.H."/>
            <person name="Yoon H.S."/>
        </authorList>
    </citation>
    <scope>NUCLEOTIDE SEQUENCE [LARGE SCALE GENOMIC DNA]</scope>
    <source>
        <strain evidence="9 10">DBV 063 E5</strain>
    </source>
</reference>
<evidence type="ECO:0000313" key="10">
    <source>
        <dbReference type="Proteomes" id="UP001301350"/>
    </source>
</evidence>
<evidence type="ECO:0000256" key="3">
    <source>
        <dbReference type="ARBA" id="ARBA00022723"/>
    </source>
</evidence>
<dbReference type="Gene3D" id="3.10.200.10">
    <property type="entry name" value="Alpha carbonic anhydrase"/>
    <property type="match status" value="3"/>
</dbReference>
<dbReference type="PANTHER" id="PTHR18952">
    <property type="entry name" value="CARBONIC ANHYDRASE"/>
    <property type="match status" value="1"/>
</dbReference>
<dbReference type="SMART" id="SM01057">
    <property type="entry name" value="Carb_anhydrase"/>
    <property type="match status" value="1"/>
</dbReference>
<evidence type="ECO:0000259" key="8">
    <source>
        <dbReference type="PROSITE" id="PS51144"/>
    </source>
</evidence>
<protein>
    <recommendedName>
        <fullName evidence="2">carbonic anhydrase</fullName>
        <ecNumber evidence="2">4.2.1.1</ecNumber>
    </recommendedName>
</protein>
<evidence type="ECO:0000313" key="9">
    <source>
        <dbReference type="EMBL" id="KAK4534619.1"/>
    </source>
</evidence>
<dbReference type="Pfam" id="PF00194">
    <property type="entry name" value="Carb_anhydrase"/>
    <property type="match status" value="1"/>
</dbReference>
<dbReference type="InterPro" id="IPR001148">
    <property type="entry name" value="CA_dom"/>
</dbReference>
<evidence type="ECO:0000256" key="4">
    <source>
        <dbReference type="ARBA" id="ARBA00022833"/>
    </source>
</evidence>
<dbReference type="EC" id="4.2.1.1" evidence="2"/>
<comment type="catalytic activity">
    <reaction evidence="6">
        <text>hydrogencarbonate + H(+) = CO2 + H2O</text>
        <dbReference type="Rhea" id="RHEA:10748"/>
        <dbReference type="ChEBI" id="CHEBI:15377"/>
        <dbReference type="ChEBI" id="CHEBI:15378"/>
        <dbReference type="ChEBI" id="CHEBI:16526"/>
        <dbReference type="ChEBI" id="CHEBI:17544"/>
        <dbReference type="EC" id="4.2.1.1"/>
    </reaction>
</comment>
<comment type="caution">
    <text evidence="9">The sequence shown here is derived from an EMBL/GenBank/DDBJ whole genome shotgun (WGS) entry which is preliminary data.</text>
</comment>
<feature type="domain" description="Alpha-carbonic anhydrase" evidence="8">
    <location>
        <begin position="136"/>
        <end position="526"/>
    </location>
</feature>
<dbReference type="PANTHER" id="PTHR18952:SF265">
    <property type="entry name" value="CARBONIC ANHYDRASE"/>
    <property type="match status" value="1"/>
</dbReference>